<organism evidence="2 3">
    <name type="scientific">Planctomicrobium piriforme</name>
    <dbReference type="NCBI Taxonomy" id="1576369"/>
    <lineage>
        <taxon>Bacteria</taxon>
        <taxon>Pseudomonadati</taxon>
        <taxon>Planctomycetota</taxon>
        <taxon>Planctomycetia</taxon>
        <taxon>Planctomycetales</taxon>
        <taxon>Planctomycetaceae</taxon>
        <taxon>Planctomicrobium</taxon>
    </lineage>
</organism>
<dbReference type="Pfam" id="PF09852">
    <property type="entry name" value="DUF2079"/>
    <property type="match status" value="1"/>
</dbReference>
<keyword evidence="1" id="KW-0812">Transmembrane</keyword>
<feature type="transmembrane region" description="Helical" evidence="1">
    <location>
        <begin position="306"/>
        <end position="324"/>
    </location>
</feature>
<keyword evidence="1" id="KW-1133">Transmembrane helix</keyword>
<evidence type="ECO:0000256" key="1">
    <source>
        <dbReference type="SAM" id="Phobius"/>
    </source>
</evidence>
<feature type="transmembrane region" description="Helical" evidence="1">
    <location>
        <begin position="154"/>
        <end position="175"/>
    </location>
</feature>
<sequence length="702" mass="78246">MPPAKPPVPAVPLPLVVLCFGLQMLAVGLFLLFAGESELIAGAFFSSELWERLLTFAGGDFVRTPEGLTAIWPLPAVAGCAFLLCGAANLGSWVLARYWKLPKSTGGRAASCTRQDDILSETVIANTFWTLPIAVWSGLWIVNLLLSGMPLTAALLRSVQMALAATLAGWLWEALRHGLKHGPAEMAGSRKSMRILGAGMVCYVALFATLNFALWFNLQIPHGDSSMYEEHLWNTLHGKGFRSYLDQGLFLGEHIQVVHLLLLPLYALIPSHLLLEFSGSAALALGAIPVYSMARRHSGSTVAARLLALAYLLYFPLQFLDIAIDLKTFRPSAFGIPLLLWAIDLGERRRWGWMSLALALTLSCQEDFAVVIAPWGLWLLVDAWRQKGRLEEPERRGQMLAGSLVCVLAALYVVVAVKVAIPWFRDGVTVHYASYFQAFGKTPVEIVLNILTRPDRLVLHLATAGTLALFLDLLLPLGLPFRAWDRLLVAAPIFLLLALNELTKDFPGPFHHFHAPIIPILVWAACASVAAGSKHAPATSDVVRERALWILCCSAVTCVFFSLSPLGIKFWDSGSPFYWQRLYVPDERAKQFAKVLPLIPPTARVASTDFIHPRFTHFERSYDYSHYPRRVANYEDKVPDDTDYIVIDTGHRYSDIRRFEEMREYRDQRDQWEVVPVDTQGYFIVLKRVHKPAAPVAEEGRP</sequence>
<name>A0A1I3PHV9_9PLAN</name>
<feature type="transmembrane region" description="Helical" evidence="1">
    <location>
        <begin position="195"/>
        <end position="218"/>
    </location>
</feature>
<dbReference type="InterPro" id="IPR018650">
    <property type="entry name" value="STSV1_Orf64"/>
</dbReference>
<feature type="transmembrane region" description="Helical" evidence="1">
    <location>
        <begin position="457"/>
        <end position="475"/>
    </location>
</feature>
<feature type="transmembrane region" description="Helical" evidence="1">
    <location>
        <begin position="487"/>
        <end position="503"/>
    </location>
</feature>
<feature type="transmembrane region" description="Helical" evidence="1">
    <location>
        <begin position="123"/>
        <end position="142"/>
    </location>
</feature>
<reference evidence="3" key="1">
    <citation type="submission" date="2016-10" db="EMBL/GenBank/DDBJ databases">
        <authorList>
            <person name="Varghese N."/>
            <person name="Submissions S."/>
        </authorList>
    </citation>
    <scope>NUCLEOTIDE SEQUENCE [LARGE SCALE GENOMIC DNA]</scope>
    <source>
        <strain evidence="3">DSM 26348</strain>
    </source>
</reference>
<proteinExistence type="predicted"/>
<feature type="transmembrane region" description="Helical" evidence="1">
    <location>
        <begin position="351"/>
        <end position="380"/>
    </location>
</feature>
<feature type="transmembrane region" description="Helical" evidence="1">
    <location>
        <begin position="12"/>
        <end position="34"/>
    </location>
</feature>
<feature type="transmembrane region" description="Helical" evidence="1">
    <location>
        <begin position="400"/>
        <end position="424"/>
    </location>
</feature>
<dbReference type="Proteomes" id="UP000199518">
    <property type="component" value="Unassembled WGS sequence"/>
</dbReference>
<feature type="transmembrane region" description="Helical" evidence="1">
    <location>
        <begin position="70"/>
        <end position="96"/>
    </location>
</feature>
<feature type="transmembrane region" description="Helical" evidence="1">
    <location>
        <begin position="273"/>
        <end position="294"/>
    </location>
</feature>
<accession>A0A1I3PHV9</accession>
<protein>
    <submittedName>
        <fullName evidence="2">Uncharacterized membrane protein</fullName>
    </submittedName>
</protein>
<dbReference type="EMBL" id="FOQD01000016">
    <property type="protein sequence ID" value="SFJ20889.1"/>
    <property type="molecule type" value="Genomic_DNA"/>
</dbReference>
<feature type="transmembrane region" description="Helical" evidence="1">
    <location>
        <begin position="515"/>
        <end position="536"/>
    </location>
</feature>
<evidence type="ECO:0000313" key="2">
    <source>
        <dbReference type="EMBL" id="SFJ20889.1"/>
    </source>
</evidence>
<dbReference type="STRING" id="1576369.SAMN05421753_116156"/>
<evidence type="ECO:0000313" key="3">
    <source>
        <dbReference type="Proteomes" id="UP000199518"/>
    </source>
</evidence>
<feature type="transmembrane region" description="Helical" evidence="1">
    <location>
        <begin position="548"/>
        <end position="571"/>
    </location>
</feature>
<keyword evidence="3" id="KW-1185">Reference proteome</keyword>
<keyword evidence="1" id="KW-0472">Membrane</keyword>
<dbReference type="OrthoDB" id="207442at2"/>
<dbReference type="RefSeq" id="WP_092054166.1">
    <property type="nucleotide sequence ID" value="NZ_FOQD01000016.1"/>
</dbReference>
<gene>
    <name evidence="2" type="ORF">SAMN05421753_116156</name>
</gene>
<dbReference type="AlphaFoldDB" id="A0A1I3PHV9"/>